<dbReference type="NCBIfam" id="TIGR04183">
    <property type="entry name" value="Por_Secre_tail"/>
    <property type="match status" value="1"/>
</dbReference>
<keyword evidence="1" id="KW-0732">Signal</keyword>
<feature type="signal peptide" evidence="1">
    <location>
        <begin position="1"/>
        <end position="26"/>
    </location>
</feature>
<evidence type="ECO:0000313" key="3">
    <source>
        <dbReference type="EMBL" id="GJM64429.1"/>
    </source>
</evidence>
<gene>
    <name evidence="3" type="ORF">PEDI_49810</name>
</gene>
<evidence type="ECO:0000259" key="2">
    <source>
        <dbReference type="Pfam" id="PF06452"/>
    </source>
</evidence>
<dbReference type="GO" id="GO:0004553">
    <property type="term" value="F:hydrolase activity, hydrolyzing O-glycosyl compounds"/>
    <property type="evidence" value="ECO:0007669"/>
    <property type="project" value="InterPro"/>
</dbReference>
<dbReference type="GO" id="GO:0030246">
    <property type="term" value="F:carbohydrate binding"/>
    <property type="evidence" value="ECO:0007669"/>
    <property type="project" value="InterPro"/>
</dbReference>
<dbReference type="EMBL" id="BQKE01000005">
    <property type="protein sequence ID" value="GJM64429.1"/>
    <property type="molecule type" value="Genomic_DNA"/>
</dbReference>
<feature type="domain" description="Carbohydrate-binding" evidence="2">
    <location>
        <begin position="387"/>
        <end position="589"/>
    </location>
</feature>
<protein>
    <recommendedName>
        <fullName evidence="2">Carbohydrate-binding domain-containing protein</fullName>
    </recommendedName>
</protein>
<dbReference type="RefSeq" id="WP_338239494.1">
    <property type="nucleotide sequence ID" value="NZ_BQKE01000005.1"/>
</dbReference>
<evidence type="ECO:0000256" key="1">
    <source>
        <dbReference type="SAM" id="SignalP"/>
    </source>
</evidence>
<keyword evidence="4" id="KW-1185">Reference proteome</keyword>
<dbReference type="InterPro" id="IPR026444">
    <property type="entry name" value="Secre_tail"/>
</dbReference>
<accession>A0AAN4W3X4</accession>
<proteinExistence type="predicted"/>
<comment type="caution">
    <text evidence="3">The sequence shown here is derived from an EMBL/GenBank/DDBJ whole genome shotgun (WGS) entry which is preliminary data.</text>
</comment>
<dbReference type="AlphaFoldDB" id="A0AAN4W3X4"/>
<dbReference type="GO" id="GO:0016052">
    <property type="term" value="P:carbohydrate catabolic process"/>
    <property type="evidence" value="ECO:0007669"/>
    <property type="project" value="InterPro"/>
</dbReference>
<sequence length="765" mass="83486">MKNVKLKSFLLLVVMLISQMYHVTLANTTDEPTLTWSYFHNPFNGTDLNGTTHTVTTHGAVTASQADGELVIELNGRESYQNIVTIEFANTIDVSNAAEVFSTFQSTVFTRADGQAVDGRNVVVWQLVDVDGNGTKTDAWEAEININDDAIAGQDYLHNSYANGNVKQGCDLTKVKSINLINRSYPGDWSVINSFGTITISDLKVGKIIEATSFVGESYYENAFSEPGRLSDVNQTTVAGADVNLVQDNGYLMASFTDLAADAELFSTMLEEPINLDLALTPDFVFDLRPSLNAEATIKAMVYDADGVAATSQEIVLHDMDSTIEFQVVAGDADLSNITKIAFVNGGQPISGSFSIDNLRVGNRDTKLVLDAREMEVEARPEAVITVDGIADEAVWAEITATELDRLVYWNDDYKDAPTPENISATYKVFYSATDLHVFIDVTDDSNSSLPDGASDGYKYDGIEMYFNTDLTNDPEDGSYTTDVHQLGINRENGDHAGEKISNNGLTANYAFKEKTDGTGYTAEYSIPFSELNVPVEVGTSFGFELSVTDADIDINNNERTRKVVWNMDRNHDVAWQNTKAFGTLILAEAPKEEVAVSAQALNDKVVEVTLSPAVLDLTTDHFVLTQKGNASPITLKSATTADDGVTYLVESRIAFDPAQTYMIALNRLGFDFGDAVEFTYEDVVASSGDQLEGLRYYPSPVTDVLNVECKDLQKVCIYTLDGRMLEQVEALSDDVRIVTAGFPSGILIVKIIAEGGESVVKIVK</sequence>
<dbReference type="Pfam" id="PF06452">
    <property type="entry name" value="CBM9_1"/>
    <property type="match status" value="1"/>
</dbReference>
<evidence type="ECO:0000313" key="4">
    <source>
        <dbReference type="Proteomes" id="UP001310022"/>
    </source>
</evidence>
<name>A0AAN4W3X4_9BACT</name>
<dbReference type="Proteomes" id="UP001310022">
    <property type="component" value="Unassembled WGS sequence"/>
</dbReference>
<feature type="chain" id="PRO_5042828989" description="Carbohydrate-binding domain-containing protein" evidence="1">
    <location>
        <begin position="27"/>
        <end position="765"/>
    </location>
</feature>
<dbReference type="SUPFAM" id="SSF49344">
    <property type="entry name" value="CBD9-like"/>
    <property type="match status" value="1"/>
</dbReference>
<dbReference type="Gene3D" id="2.60.40.1190">
    <property type="match status" value="1"/>
</dbReference>
<dbReference type="InterPro" id="IPR010502">
    <property type="entry name" value="Carb-bd_dom_fam9"/>
</dbReference>
<reference evidence="3 4" key="1">
    <citation type="submission" date="2021-12" db="EMBL/GenBank/DDBJ databases">
        <title>Genome sequencing of bacteria with rrn-lacking chromosome and rrn-plasmid.</title>
        <authorList>
            <person name="Anda M."/>
            <person name="Iwasaki W."/>
        </authorList>
    </citation>
    <scope>NUCLEOTIDE SEQUENCE [LARGE SCALE GENOMIC DNA]</scope>
    <source>
        <strain evidence="3 4">NBRC 15940</strain>
    </source>
</reference>
<organism evidence="3 4">
    <name type="scientific">Persicobacter diffluens</name>
    <dbReference type="NCBI Taxonomy" id="981"/>
    <lineage>
        <taxon>Bacteria</taxon>
        <taxon>Pseudomonadati</taxon>
        <taxon>Bacteroidota</taxon>
        <taxon>Cytophagia</taxon>
        <taxon>Cytophagales</taxon>
        <taxon>Persicobacteraceae</taxon>
        <taxon>Persicobacter</taxon>
    </lineage>
</organism>